<dbReference type="InterPro" id="IPR011047">
    <property type="entry name" value="Quinoprotein_ADH-like_sf"/>
</dbReference>
<dbReference type="Proteomes" id="UP000626092">
    <property type="component" value="Unassembled WGS sequence"/>
</dbReference>
<protein>
    <recommendedName>
        <fullName evidence="2">Disease resistance protein At4g27190-like leucine-rich repeats domain-containing protein</fullName>
    </recommendedName>
</protein>
<dbReference type="InterPro" id="IPR015943">
    <property type="entry name" value="WD40/YVTN_repeat-like_dom_sf"/>
</dbReference>
<dbReference type="Gene3D" id="2.130.10.10">
    <property type="entry name" value="YVTN repeat-like/Quinoprotein amine dehydrogenase"/>
    <property type="match status" value="1"/>
</dbReference>
<dbReference type="PANTHER" id="PTHR43991">
    <property type="entry name" value="WD REPEAT PROTEIN (AFU_ORTHOLOGUE AFUA_8G05640)-RELATED"/>
    <property type="match status" value="1"/>
</dbReference>
<dbReference type="SUPFAM" id="SSF50998">
    <property type="entry name" value="Quinoprotein alcohol dehydrogenase-like"/>
    <property type="match status" value="1"/>
</dbReference>
<proteinExistence type="predicted"/>
<dbReference type="AlphaFoldDB" id="A0A834H4Z3"/>
<evidence type="ECO:0000256" key="1">
    <source>
        <dbReference type="PROSITE-ProRule" id="PRU00221"/>
    </source>
</evidence>
<dbReference type="InterPro" id="IPR001680">
    <property type="entry name" value="WD40_rpt"/>
</dbReference>
<reference evidence="3" key="1">
    <citation type="submission" date="2019-11" db="EMBL/GenBank/DDBJ databases">
        <authorList>
            <person name="Liu Y."/>
            <person name="Hou J."/>
            <person name="Li T.-Q."/>
            <person name="Guan C.-H."/>
            <person name="Wu X."/>
            <person name="Wu H.-Z."/>
            <person name="Ling F."/>
            <person name="Zhang R."/>
            <person name="Shi X.-G."/>
            <person name="Ren J.-P."/>
            <person name="Chen E.-F."/>
            <person name="Sun J.-M."/>
        </authorList>
    </citation>
    <scope>NUCLEOTIDE SEQUENCE</scope>
    <source>
        <strain evidence="3">Adult_tree_wgs_1</strain>
        <tissue evidence="3">Leaves</tissue>
    </source>
</reference>
<dbReference type="InterPro" id="IPR032675">
    <property type="entry name" value="LRR_dom_sf"/>
</dbReference>
<sequence length="959" mass="107383">MQVASPAREHLEMLGVTEIQEKQPLPEPRKEVDSLFRPVNNDDIIVFPRLKEVSLWTLPKLKSFYTETQGFFSHKIGGCKKMKVIISDNPKEKEATNNNDTIQFPRLKTVDLRYLPNLKSFICSDETQLLFSNKVIFPVLEKLSIRKVHKIIEIWDKQSIAVSEEQESFCQLTNLNVSECKKLIHVFPSKMHSPLNNLKVLRVSNCPTMEGIVESEGEIDEDGLTNEVCFSKLSSLKLSNLPNLERFCTKLGKVGTNKGNPTIHAQPLFNGKVIFPVLEKLSIRKVHKIIEIWDKQSIAVFEEQGSFCQLTDLDVSEVEKLIHVFPSEMHSPLKNMKVLRVSDCPTMEGIVESKGEIDEDGLMNEVCFSELSSLELSNLPNLESFCTKLGKAGTTESNSTIHALPLFNGKVIFPVLEKLSIRKVHKIIEIWDKQSIAVFEEQGSFCQLTDLDVSEVEKLIHVFPSEMHSPLKNMKVLRVSDCPTMEGIVESKGEIDEDGLMNEVCFSELSSLELSNLPNLESFCTKLGKAGTTESNFTIHALPLFNGKVAFPILETLKFKGLHKITRIWDNQPLSQPEKKANSFSELQSIGVGGCDQLEYDAFPVLEEIDLDEDSEILENNKMADTSAAQARKGKDIQGIPWERLNITREKRRQTRLERYKNYENIPQSGEGSEKDCNVTTKGGMYYEFRRNSRSVKSTILHRQLRNLVWATSKHDVYFMSHFSVTHWSALTRNKTEVLNVSGHVAPCEKHPGSLLEGFTRTRVSTLAVKDRLLVAGGSQGELICKHTSMSPDGKLRIIVGDNPEGMLVDSGTGKMVASLVGHLDFSLASAWHPDGLTFATGNQDKTCRIWDARNLSKSVAALKGNFGTIGSIRYSSDGCFMAMAEPADFVHVFDAKSGYEKEQEIDFFGGISGMSFSPDTESLFIGVCDATIGVSDPTYDGLLEFGRRRNNSCPDSIV</sequence>
<comment type="caution">
    <text evidence="3">The sequence shown here is derived from an EMBL/GenBank/DDBJ whole genome shotgun (WGS) entry which is preliminary data.</text>
</comment>
<dbReference type="PANTHER" id="PTHR43991:SF38">
    <property type="entry name" value="OS02G0721600 PROTEIN"/>
    <property type="match status" value="1"/>
</dbReference>
<dbReference type="PROSITE" id="PS50294">
    <property type="entry name" value="WD_REPEATS_REGION"/>
    <property type="match status" value="1"/>
</dbReference>
<name>A0A834H4Z3_RHOSS</name>
<gene>
    <name evidence="3" type="ORF">RHSIM_Rhsim03G0015900</name>
</gene>
<dbReference type="Gene3D" id="3.80.10.10">
    <property type="entry name" value="Ribonuclease Inhibitor"/>
    <property type="match status" value="2"/>
</dbReference>
<dbReference type="Pfam" id="PF23247">
    <property type="entry name" value="LRR_RPS2"/>
    <property type="match status" value="3"/>
</dbReference>
<dbReference type="SMART" id="SM00320">
    <property type="entry name" value="WD40"/>
    <property type="match status" value="3"/>
</dbReference>
<feature type="domain" description="Disease resistance protein At4g27190-like leucine-rich repeats" evidence="2">
    <location>
        <begin position="417"/>
        <end position="526"/>
    </location>
</feature>
<feature type="domain" description="Disease resistance protein At4g27190-like leucine-rich repeats" evidence="2">
    <location>
        <begin position="141"/>
        <end position="249"/>
    </location>
</feature>
<keyword evidence="4" id="KW-1185">Reference proteome</keyword>
<dbReference type="InterPro" id="IPR057135">
    <property type="entry name" value="At4g27190-like_LRR"/>
</dbReference>
<dbReference type="Pfam" id="PF00400">
    <property type="entry name" value="WD40"/>
    <property type="match status" value="1"/>
</dbReference>
<dbReference type="PROSITE" id="PS50082">
    <property type="entry name" value="WD_REPEATS_2"/>
    <property type="match status" value="1"/>
</dbReference>
<organism evidence="3 4">
    <name type="scientific">Rhododendron simsii</name>
    <name type="common">Sims's rhododendron</name>
    <dbReference type="NCBI Taxonomy" id="118357"/>
    <lineage>
        <taxon>Eukaryota</taxon>
        <taxon>Viridiplantae</taxon>
        <taxon>Streptophyta</taxon>
        <taxon>Embryophyta</taxon>
        <taxon>Tracheophyta</taxon>
        <taxon>Spermatophyta</taxon>
        <taxon>Magnoliopsida</taxon>
        <taxon>eudicotyledons</taxon>
        <taxon>Gunneridae</taxon>
        <taxon>Pentapetalae</taxon>
        <taxon>asterids</taxon>
        <taxon>Ericales</taxon>
        <taxon>Ericaceae</taxon>
        <taxon>Ericoideae</taxon>
        <taxon>Rhodoreae</taxon>
        <taxon>Rhododendron</taxon>
    </lineage>
</organism>
<dbReference type="SUPFAM" id="SSF52047">
    <property type="entry name" value="RNI-like"/>
    <property type="match status" value="1"/>
</dbReference>
<feature type="repeat" description="WD" evidence="1">
    <location>
        <begin position="820"/>
        <end position="861"/>
    </location>
</feature>
<feature type="domain" description="Disease resistance protein At4g27190-like leucine-rich repeats" evidence="2">
    <location>
        <begin position="279"/>
        <end position="387"/>
    </location>
</feature>
<keyword evidence="1" id="KW-0853">WD repeat</keyword>
<evidence type="ECO:0000259" key="2">
    <source>
        <dbReference type="Pfam" id="PF23247"/>
    </source>
</evidence>
<dbReference type="EMBL" id="WJXA01000003">
    <property type="protein sequence ID" value="KAF7147826.1"/>
    <property type="molecule type" value="Genomic_DNA"/>
</dbReference>
<accession>A0A834H4Z3</accession>
<dbReference type="OrthoDB" id="1747797at2759"/>
<evidence type="ECO:0000313" key="3">
    <source>
        <dbReference type="EMBL" id="KAF7147826.1"/>
    </source>
</evidence>
<evidence type="ECO:0000313" key="4">
    <source>
        <dbReference type="Proteomes" id="UP000626092"/>
    </source>
</evidence>